<protein>
    <submittedName>
        <fullName evidence="2">Uncharacterized protein</fullName>
    </submittedName>
</protein>
<dbReference type="AlphaFoldDB" id="A0A139YBW6"/>
<evidence type="ECO:0000313" key="2">
    <source>
        <dbReference type="EMBL" id="KYG13786.1"/>
    </source>
</evidence>
<organism evidence="2 3">
    <name type="scientific">Gibberella moniliformis (strain M3125 / FGSC 7600)</name>
    <name type="common">Maize ear and stalk rot fungus</name>
    <name type="synonym">Fusarium verticillioides</name>
    <dbReference type="NCBI Taxonomy" id="334819"/>
    <lineage>
        <taxon>Eukaryota</taxon>
        <taxon>Fungi</taxon>
        <taxon>Dikarya</taxon>
        <taxon>Ascomycota</taxon>
        <taxon>Pezizomycotina</taxon>
        <taxon>Sordariomycetes</taxon>
        <taxon>Hypocreomycetidae</taxon>
        <taxon>Hypocreales</taxon>
        <taxon>Nectriaceae</taxon>
        <taxon>Fusarium</taxon>
        <taxon>Fusarium fujikuroi species complex</taxon>
    </lineage>
</organism>
<accession>A0A139YBW6</accession>
<keyword evidence="3" id="KW-1185">Reference proteome</keyword>
<feature type="chain" id="PRO_5007301497" evidence="1">
    <location>
        <begin position="19"/>
        <end position="153"/>
    </location>
</feature>
<dbReference type="VEuPathDB" id="FungiDB:FVEG_14023"/>
<dbReference type="Proteomes" id="UP000009096">
    <property type="component" value="Unassembled WGS sequence"/>
</dbReference>
<gene>
    <name evidence="2" type="ORF">FVEG_14023</name>
</gene>
<dbReference type="KEGG" id="fvr:FVEG_14023"/>
<proteinExistence type="predicted"/>
<dbReference type="EMBL" id="DS486010">
    <property type="protein sequence ID" value="KYG13786.1"/>
    <property type="molecule type" value="Genomic_DNA"/>
</dbReference>
<sequence length="153" mass="15805">MKLSNVLNACTLASVVQATPADAGADLTILPRDVNTCRSPGAHQCAVIVWASLASFGIPGSTTGGSGVKVVGGSCDNIIADGKLKRDNPGFSADFTTTYGPHLYFGANTIGLRNIGGVRYQYRGKSYNQGNCFNTGGTSGTMAVDAIQCNFDC</sequence>
<feature type="signal peptide" evidence="1">
    <location>
        <begin position="1"/>
        <end position="18"/>
    </location>
</feature>
<dbReference type="RefSeq" id="XP_018762470.1">
    <property type="nucleotide sequence ID" value="XM_018903357.1"/>
</dbReference>
<reference evidence="3" key="1">
    <citation type="journal article" date="2007" name="Science">
        <title>The Fusarium graminearum genome reveals a link between localized polymorphism and pathogen specialization.</title>
        <authorList>
            <person name="Cuomo C.A."/>
            <person name="Gueldener U."/>
            <person name="Xu J.-R."/>
            <person name="Trail F."/>
            <person name="Turgeon B.G."/>
            <person name="Di Pietro A."/>
            <person name="Walton J.D."/>
            <person name="Ma L.-J."/>
            <person name="Baker S.E."/>
            <person name="Rep M."/>
            <person name="Adam G."/>
            <person name="Antoniw J."/>
            <person name="Baldwin T."/>
            <person name="Calvo S.E."/>
            <person name="Chang Y.-L."/>
            <person name="DeCaprio D."/>
            <person name="Gale L.R."/>
            <person name="Gnerre S."/>
            <person name="Goswami R.S."/>
            <person name="Hammond-Kosack K."/>
            <person name="Harris L.J."/>
            <person name="Hilburn K."/>
            <person name="Kennell J.C."/>
            <person name="Kroken S."/>
            <person name="Magnuson J.K."/>
            <person name="Mannhaupt G."/>
            <person name="Mauceli E.W."/>
            <person name="Mewes H.-W."/>
            <person name="Mitterbauer R."/>
            <person name="Muehlbauer G."/>
            <person name="Muensterkoetter M."/>
            <person name="Nelson D."/>
            <person name="O'Donnell K."/>
            <person name="Ouellet T."/>
            <person name="Qi W."/>
            <person name="Quesneville H."/>
            <person name="Roncero M.I.G."/>
            <person name="Seong K.-Y."/>
            <person name="Tetko I.V."/>
            <person name="Urban M."/>
            <person name="Waalwijk C."/>
            <person name="Ward T.J."/>
            <person name="Yao J."/>
            <person name="Birren B.W."/>
            <person name="Kistler H.C."/>
        </authorList>
    </citation>
    <scope>NUCLEOTIDE SEQUENCE [LARGE SCALE GENOMIC DNA]</scope>
    <source>
        <strain evidence="3">M3125 / FGSC 7600</strain>
    </source>
</reference>
<dbReference type="OMA" id="HQCAVIV"/>
<keyword evidence="1" id="KW-0732">Signal</keyword>
<evidence type="ECO:0000313" key="3">
    <source>
        <dbReference type="Proteomes" id="UP000009096"/>
    </source>
</evidence>
<name>A0A139YBW6_GIBM7</name>
<dbReference type="OrthoDB" id="5061231at2759"/>
<dbReference type="GeneID" id="30071315"/>
<reference evidence="2 3" key="2">
    <citation type="journal article" date="2010" name="Nature">
        <title>Comparative genomics reveals mobile pathogenicity chromosomes in Fusarium.</title>
        <authorList>
            <person name="Ma L.J."/>
            <person name="van der Does H.C."/>
            <person name="Borkovich K.A."/>
            <person name="Coleman J.J."/>
            <person name="Daboussi M.J."/>
            <person name="Di Pietro A."/>
            <person name="Dufresne M."/>
            <person name="Freitag M."/>
            <person name="Grabherr M."/>
            <person name="Henrissat B."/>
            <person name="Houterman P.M."/>
            <person name="Kang S."/>
            <person name="Shim W.B."/>
            <person name="Woloshuk C."/>
            <person name="Xie X."/>
            <person name="Xu J.R."/>
            <person name="Antoniw J."/>
            <person name="Baker S.E."/>
            <person name="Bluhm B.H."/>
            <person name="Breakspear A."/>
            <person name="Brown D.W."/>
            <person name="Butchko R.A."/>
            <person name="Chapman S."/>
            <person name="Coulson R."/>
            <person name="Coutinho P.M."/>
            <person name="Danchin E.G."/>
            <person name="Diener A."/>
            <person name="Gale L.R."/>
            <person name="Gardiner D.M."/>
            <person name="Goff S."/>
            <person name="Hammond-Kosack K.E."/>
            <person name="Hilburn K."/>
            <person name="Hua-Van A."/>
            <person name="Jonkers W."/>
            <person name="Kazan K."/>
            <person name="Kodira C.D."/>
            <person name="Koehrsen M."/>
            <person name="Kumar L."/>
            <person name="Lee Y.H."/>
            <person name="Li L."/>
            <person name="Manners J.M."/>
            <person name="Miranda-Saavedra D."/>
            <person name="Mukherjee M."/>
            <person name="Park G."/>
            <person name="Park J."/>
            <person name="Park S.Y."/>
            <person name="Proctor R.H."/>
            <person name="Regev A."/>
            <person name="Ruiz-Roldan M.C."/>
            <person name="Sain D."/>
            <person name="Sakthikumar S."/>
            <person name="Sykes S."/>
            <person name="Schwartz D.C."/>
            <person name="Turgeon B.G."/>
            <person name="Wapinski I."/>
            <person name="Yoder O."/>
            <person name="Young S."/>
            <person name="Zeng Q."/>
            <person name="Zhou S."/>
            <person name="Galagan J."/>
            <person name="Cuomo C.A."/>
            <person name="Kistler H.C."/>
            <person name="Rep M."/>
        </authorList>
    </citation>
    <scope>NUCLEOTIDE SEQUENCE [LARGE SCALE GENOMIC DNA]</scope>
    <source>
        <strain evidence="3">M3125 / FGSC 7600</strain>
    </source>
</reference>
<evidence type="ECO:0000256" key="1">
    <source>
        <dbReference type="SAM" id="SignalP"/>
    </source>
</evidence>